<evidence type="ECO:0000313" key="2">
    <source>
        <dbReference type="Proteomes" id="UP000723463"/>
    </source>
</evidence>
<dbReference type="Proteomes" id="UP000723463">
    <property type="component" value="Unassembled WGS sequence"/>
</dbReference>
<dbReference type="AlphaFoldDB" id="A0A9P6EXS9"/>
<comment type="caution">
    <text evidence="1">The sequence shown here is derived from an EMBL/GenBank/DDBJ whole genome shotgun (WGS) entry which is preliminary data.</text>
</comment>
<name>A0A9P6EXS9_9FUNG</name>
<protein>
    <submittedName>
        <fullName evidence="1">Uncharacterized protein</fullName>
    </submittedName>
</protein>
<accession>A0A9P6EXS9</accession>
<dbReference type="EMBL" id="JAAAXW010000392">
    <property type="protein sequence ID" value="KAF9537512.1"/>
    <property type="molecule type" value="Genomic_DNA"/>
</dbReference>
<evidence type="ECO:0000313" key="1">
    <source>
        <dbReference type="EMBL" id="KAF9537512.1"/>
    </source>
</evidence>
<organism evidence="1 2">
    <name type="scientific">Mortierella hygrophila</name>
    <dbReference type="NCBI Taxonomy" id="979708"/>
    <lineage>
        <taxon>Eukaryota</taxon>
        <taxon>Fungi</taxon>
        <taxon>Fungi incertae sedis</taxon>
        <taxon>Mucoromycota</taxon>
        <taxon>Mortierellomycotina</taxon>
        <taxon>Mortierellomycetes</taxon>
        <taxon>Mortierellales</taxon>
        <taxon>Mortierellaceae</taxon>
        <taxon>Mortierella</taxon>
    </lineage>
</organism>
<proteinExistence type="predicted"/>
<gene>
    <name evidence="1" type="ORF">EC957_008064</name>
</gene>
<sequence>MVQEVEAQLISFYGSVVLKNHRWNARKARAEEYHLIVNRLLEMVGGSLGAKRKESNKAVIGVGLGQFSSSIGLLLLHESFESYFVQKHDRLDTSLSV</sequence>
<keyword evidence="2" id="KW-1185">Reference proteome</keyword>
<reference evidence="1" key="1">
    <citation type="journal article" date="2020" name="Fungal Divers.">
        <title>Resolving the Mortierellaceae phylogeny through synthesis of multi-gene phylogenetics and phylogenomics.</title>
        <authorList>
            <person name="Vandepol N."/>
            <person name="Liber J."/>
            <person name="Desiro A."/>
            <person name="Na H."/>
            <person name="Kennedy M."/>
            <person name="Barry K."/>
            <person name="Grigoriev I.V."/>
            <person name="Miller A.N."/>
            <person name="O'Donnell K."/>
            <person name="Stajich J.E."/>
            <person name="Bonito G."/>
        </authorList>
    </citation>
    <scope>NUCLEOTIDE SEQUENCE</scope>
    <source>
        <strain evidence="1">NRRL 2591</strain>
    </source>
</reference>